<dbReference type="EMBL" id="JACHOV010000005">
    <property type="protein sequence ID" value="MBB4641390.1"/>
    <property type="molecule type" value="Genomic_DNA"/>
</dbReference>
<evidence type="ECO:0000256" key="1">
    <source>
        <dbReference type="ARBA" id="ARBA00012528"/>
    </source>
</evidence>
<dbReference type="InterPro" id="IPR000160">
    <property type="entry name" value="GGDEF_dom"/>
</dbReference>
<keyword evidence="3" id="KW-0175">Coiled coil</keyword>
<dbReference type="NCBIfam" id="TIGR00254">
    <property type="entry name" value="GGDEF"/>
    <property type="match status" value="1"/>
</dbReference>
<evidence type="ECO:0000256" key="3">
    <source>
        <dbReference type="SAM" id="Coils"/>
    </source>
</evidence>
<reference evidence="5 6" key="1">
    <citation type="submission" date="2020-08" db="EMBL/GenBank/DDBJ databases">
        <title>Genomic Encyclopedia of Type Strains, Phase IV (KMG-IV): sequencing the most valuable type-strain genomes for metagenomic binning, comparative biology and taxonomic classification.</title>
        <authorList>
            <person name="Goeker M."/>
        </authorList>
    </citation>
    <scope>NUCLEOTIDE SEQUENCE [LARGE SCALE GENOMIC DNA]</scope>
    <source>
        <strain evidence="5 6">DSM 7465</strain>
    </source>
</reference>
<accession>A0A840HUY7</accession>
<dbReference type="Proteomes" id="UP000575068">
    <property type="component" value="Unassembled WGS sequence"/>
</dbReference>
<dbReference type="InterPro" id="IPR050469">
    <property type="entry name" value="Diguanylate_Cyclase"/>
</dbReference>
<dbReference type="RefSeq" id="WP_184475185.1">
    <property type="nucleotide sequence ID" value="NZ_JACHOV010000005.1"/>
</dbReference>
<comment type="caution">
    <text evidence="5">The sequence shown here is derived from an EMBL/GenBank/DDBJ whole genome shotgun (WGS) entry which is preliminary data.</text>
</comment>
<evidence type="ECO:0000256" key="2">
    <source>
        <dbReference type="ARBA" id="ARBA00034247"/>
    </source>
</evidence>
<sequence length="205" mass="22688">MQSLKIENRAPSGDAERIRDLEAQLAVLRRELLSLRIANSELERVVERDTLTPLYNRRYLINAINDRLKRLGRYGTRSILVFMDVDGLKSINDTHGHCAGDYALIHIAGLLSANVRATDIVARIGGDEFALVLEELSKEEAVAKLADLQTAIAQTPCEFNCAKLTLGASFGMAVMLESDTDEALVARADADMYANKRKSRKQRAA</sequence>
<gene>
    <name evidence="5" type="ORF">HNQ99_001695</name>
</gene>
<dbReference type="GO" id="GO:0052621">
    <property type="term" value="F:diguanylate cyclase activity"/>
    <property type="evidence" value="ECO:0007669"/>
    <property type="project" value="UniProtKB-EC"/>
</dbReference>
<feature type="coiled-coil region" evidence="3">
    <location>
        <begin position="18"/>
        <end position="45"/>
    </location>
</feature>
<dbReference type="PROSITE" id="PS50887">
    <property type="entry name" value="GGDEF"/>
    <property type="match status" value="1"/>
</dbReference>
<dbReference type="InterPro" id="IPR043128">
    <property type="entry name" value="Rev_trsase/Diguanyl_cyclase"/>
</dbReference>
<dbReference type="SUPFAM" id="SSF55073">
    <property type="entry name" value="Nucleotide cyclase"/>
    <property type="match status" value="1"/>
</dbReference>
<dbReference type="PANTHER" id="PTHR45138">
    <property type="entry name" value="REGULATORY COMPONENTS OF SENSORY TRANSDUCTION SYSTEM"/>
    <property type="match status" value="1"/>
</dbReference>
<dbReference type="EC" id="2.7.7.65" evidence="1"/>
<dbReference type="PANTHER" id="PTHR45138:SF9">
    <property type="entry name" value="DIGUANYLATE CYCLASE DGCM-RELATED"/>
    <property type="match status" value="1"/>
</dbReference>
<evidence type="ECO:0000313" key="5">
    <source>
        <dbReference type="EMBL" id="MBB4641390.1"/>
    </source>
</evidence>
<protein>
    <recommendedName>
        <fullName evidence="1">diguanylate cyclase</fullName>
        <ecNumber evidence="1">2.7.7.65</ecNumber>
    </recommendedName>
</protein>
<evidence type="ECO:0000313" key="6">
    <source>
        <dbReference type="Proteomes" id="UP000575068"/>
    </source>
</evidence>
<feature type="domain" description="GGDEF" evidence="4">
    <location>
        <begin position="76"/>
        <end position="205"/>
    </location>
</feature>
<comment type="catalytic activity">
    <reaction evidence="2">
        <text>2 GTP = 3',3'-c-di-GMP + 2 diphosphate</text>
        <dbReference type="Rhea" id="RHEA:24898"/>
        <dbReference type="ChEBI" id="CHEBI:33019"/>
        <dbReference type="ChEBI" id="CHEBI:37565"/>
        <dbReference type="ChEBI" id="CHEBI:58805"/>
        <dbReference type="EC" id="2.7.7.65"/>
    </reaction>
</comment>
<dbReference type="SMART" id="SM00267">
    <property type="entry name" value="GGDEF"/>
    <property type="match status" value="1"/>
</dbReference>
<dbReference type="Gene3D" id="3.30.70.270">
    <property type="match status" value="1"/>
</dbReference>
<name>A0A840HUY7_9SPHN</name>
<dbReference type="AlphaFoldDB" id="A0A840HUY7"/>
<dbReference type="InterPro" id="IPR029787">
    <property type="entry name" value="Nucleotide_cyclase"/>
</dbReference>
<organism evidence="5 6">
    <name type="scientific">Rhizorhapis suberifaciens</name>
    <name type="common">corky root of lettuce</name>
    <dbReference type="NCBI Taxonomy" id="13656"/>
    <lineage>
        <taxon>Bacteria</taxon>
        <taxon>Pseudomonadati</taxon>
        <taxon>Pseudomonadota</taxon>
        <taxon>Alphaproteobacteria</taxon>
        <taxon>Sphingomonadales</taxon>
        <taxon>Sphingomonadaceae</taxon>
        <taxon>Rhizorhapis</taxon>
    </lineage>
</organism>
<proteinExistence type="predicted"/>
<dbReference type="Pfam" id="PF00990">
    <property type="entry name" value="GGDEF"/>
    <property type="match status" value="1"/>
</dbReference>
<dbReference type="CDD" id="cd01949">
    <property type="entry name" value="GGDEF"/>
    <property type="match status" value="1"/>
</dbReference>
<keyword evidence="6" id="KW-1185">Reference proteome</keyword>
<evidence type="ECO:0000259" key="4">
    <source>
        <dbReference type="PROSITE" id="PS50887"/>
    </source>
</evidence>